<organism evidence="1 2">
    <name type="scientific">Vermiconidia calcicola</name>
    <dbReference type="NCBI Taxonomy" id="1690605"/>
    <lineage>
        <taxon>Eukaryota</taxon>
        <taxon>Fungi</taxon>
        <taxon>Dikarya</taxon>
        <taxon>Ascomycota</taxon>
        <taxon>Pezizomycotina</taxon>
        <taxon>Dothideomycetes</taxon>
        <taxon>Dothideomycetidae</taxon>
        <taxon>Mycosphaerellales</taxon>
        <taxon>Extremaceae</taxon>
        <taxon>Vermiconidia</taxon>
    </lineage>
</organism>
<protein>
    <submittedName>
        <fullName evidence="1">Uncharacterized protein</fullName>
    </submittedName>
</protein>
<evidence type="ECO:0000313" key="1">
    <source>
        <dbReference type="EMBL" id="KAK3719089.1"/>
    </source>
</evidence>
<comment type="caution">
    <text evidence="1">The sequence shown here is derived from an EMBL/GenBank/DDBJ whole genome shotgun (WGS) entry which is preliminary data.</text>
</comment>
<sequence length="145" mass="15658">MASMELQSCTITELQDLIRNNVETLHTAVKGVISSTGGIVVNVINTGTQYVALVTLGTGDPFVQGTGCATVEDALRTLFDTTCEALHMERPRMLDPAADDVTETGNGGCYASGSRDRDRMEDGPPLFEEAIAAVEVEEHGRRWLR</sequence>
<accession>A0ACC3NN82</accession>
<gene>
    <name evidence="1" type="ORF">LTR37_004653</name>
</gene>
<name>A0ACC3NN82_9PEZI</name>
<evidence type="ECO:0000313" key="2">
    <source>
        <dbReference type="Proteomes" id="UP001281147"/>
    </source>
</evidence>
<dbReference type="Proteomes" id="UP001281147">
    <property type="component" value="Unassembled WGS sequence"/>
</dbReference>
<dbReference type="EMBL" id="JAUTXU010000028">
    <property type="protein sequence ID" value="KAK3719089.1"/>
    <property type="molecule type" value="Genomic_DNA"/>
</dbReference>
<proteinExistence type="predicted"/>
<reference evidence="1" key="1">
    <citation type="submission" date="2023-07" db="EMBL/GenBank/DDBJ databases">
        <title>Black Yeasts Isolated from many extreme environments.</title>
        <authorList>
            <person name="Coleine C."/>
            <person name="Stajich J.E."/>
            <person name="Selbmann L."/>
        </authorList>
    </citation>
    <scope>NUCLEOTIDE SEQUENCE</scope>
    <source>
        <strain evidence="1">CCFEE 5714</strain>
    </source>
</reference>
<keyword evidence="2" id="KW-1185">Reference proteome</keyword>